<dbReference type="Proteomes" id="UP000315677">
    <property type="component" value="Unassembled WGS sequence"/>
</dbReference>
<dbReference type="GO" id="GO:0009231">
    <property type="term" value="P:riboflavin biosynthetic process"/>
    <property type="evidence" value="ECO:0007669"/>
    <property type="project" value="TreeGrafter"/>
</dbReference>
<accession>A0A543E269</accession>
<comment type="cofactor">
    <cofactor evidence="1">
        <name>Zn(2+)</name>
        <dbReference type="ChEBI" id="CHEBI:29105"/>
    </cofactor>
</comment>
<dbReference type="InterPro" id="IPR024087">
    <property type="entry name" value="Creatininase-like_sf"/>
</dbReference>
<keyword evidence="3 6" id="KW-0378">Hydrolase</keyword>
<evidence type="ECO:0000256" key="5">
    <source>
        <dbReference type="ARBA" id="ARBA00024029"/>
    </source>
</evidence>
<evidence type="ECO:0000256" key="1">
    <source>
        <dbReference type="ARBA" id="ARBA00001947"/>
    </source>
</evidence>
<dbReference type="PANTHER" id="PTHR35005">
    <property type="entry name" value="3-DEHYDRO-SCYLLO-INOSOSE HYDROLASE"/>
    <property type="match status" value="1"/>
</dbReference>
<evidence type="ECO:0000256" key="3">
    <source>
        <dbReference type="ARBA" id="ARBA00022801"/>
    </source>
</evidence>
<dbReference type="RefSeq" id="WP_142051886.1">
    <property type="nucleotide sequence ID" value="NZ_VFPA01000001.1"/>
</dbReference>
<evidence type="ECO:0000256" key="2">
    <source>
        <dbReference type="ARBA" id="ARBA00022723"/>
    </source>
</evidence>
<dbReference type="Gene3D" id="3.40.50.10310">
    <property type="entry name" value="Creatininase"/>
    <property type="match status" value="1"/>
</dbReference>
<dbReference type="AlphaFoldDB" id="A0A543E269"/>
<gene>
    <name evidence="6" type="ORF">FB558_2477</name>
</gene>
<keyword evidence="7" id="KW-1185">Reference proteome</keyword>
<dbReference type="Pfam" id="PF02633">
    <property type="entry name" value="Creatininase"/>
    <property type="match status" value="1"/>
</dbReference>
<dbReference type="EMBL" id="VFPA01000001">
    <property type="protein sequence ID" value="TQM15686.1"/>
    <property type="molecule type" value="Genomic_DNA"/>
</dbReference>
<evidence type="ECO:0000256" key="4">
    <source>
        <dbReference type="ARBA" id="ARBA00022833"/>
    </source>
</evidence>
<dbReference type="InterPro" id="IPR023871">
    <property type="entry name" value="MftE"/>
</dbReference>
<comment type="similarity">
    <text evidence="5">Belongs to the creatininase superfamily.</text>
</comment>
<dbReference type="InterPro" id="IPR003785">
    <property type="entry name" value="Creatininase/forma_Hydrolase"/>
</dbReference>
<keyword evidence="2" id="KW-0479">Metal-binding</keyword>
<dbReference type="OrthoDB" id="9801445at2"/>
<name>A0A543E269_9PSEU</name>
<proteinExistence type="inferred from homology"/>
<evidence type="ECO:0000313" key="7">
    <source>
        <dbReference type="Proteomes" id="UP000315677"/>
    </source>
</evidence>
<dbReference type="GO" id="GO:0046872">
    <property type="term" value="F:metal ion binding"/>
    <property type="evidence" value="ECO:0007669"/>
    <property type="project" value="UniProtKB-KW"/>
</dbReference>
<dbReference type="NCBIfam" id="TIGR03964">
    <property type="entry name" value="mycofact_creat"/>
    <property type="match status" value="1"/>
</dbReference>
<protein>
    <submittedName>
        <fullName evidence="6">Creatinine amidohydrolase</fullName>
    </submittedName>
</protein>
<reference evidence="6 7" key="1">
    <citation type="submission" date="2019-06" db="EMBL/GenBank/DDBJ databases">
        <title>Sequencing the genomes of 1000 actinobacteria strains.</title>
        <authorList>
            <person name="Klenk H.-P."/>
        </authorList>
    </citation>
    <scope>NUCLEOTIDE SEQUENCE [LARGE SCALE GENOMIC DNA]</scope>
    <source>
        <strain evidence="6 7">DSM 45301</strain>
    </source>
</reference>
<dbReference type="GO" id="GO:0016811">
    <property type="term" value="F:hydrolase activity, acting on carbon-nitrogen (but not peptide) bonds, in linear amides"/>
    <property type="evidence" value="ECO:0007669"/>
    <property type="project" value="TreeGrafter"/>
</dbReference>
<comment type="caution">
    <text evidence="6">The sequence shown here is derived from an EMBL/GenBank/DDBJ whole genome shotgun (WGS) entry which is preliminary data.</text>
</comment>
<keyword evidence="4" id="KW-0862">Zinc</keyword>
<organism evidence="6 7">
    <name type="scientific">Pseudonocardia kunmingensis</name>
    <dbReference type="NCBI Taxonomy" id="630975"/>
    <lineage>
        <taxon>Bacteria</taxon>
        <taxon>Bacillati</taxon>
        <taxon>Actinomycetota</taxon>
        <taxon>Actinomycetes</taxon>
        <taxon>Pseudonocardiales</taxon>
        <taxon>Pseudonocardiaceae</taxon>
        <taxon>Pseudonocardia</taxon>
    </lineage>
</organism>
<dbReference type="SUPFAM" id="SSF102215">
    <property type="entry name" value="Creatininase"/>
    <property type="match status" value="1"/>
</dbReference>
<evidence type="ECO:0000313" key="6">
    <source>
        <dbReference type="EMBL" id="TQM15686.1"/>
    </source>
</evidence>
<dbReference type="PANTHER" id="PTHR35005:SF1">
    <property type="entry name" value="2-AMINO-5-FORMYLAMINO-6-RIBOSYLAMINOPYRIMIDIN-4(3H)-ONE 5'-MONOPHOSPHATE DEFORMYLASE"/>
    <property type="match status" value="1"/>
</dbReference>
<sequence>MNLGDASWPGVPARTLLVPLGAFEQHGPHLPLDTDTRIAAAVARRAAADGDALLVAPPLAYGASGEHEGFPGTLSIGHEALRAVLVELGRSASRWAPRLVFVNGHGGNLPTVPDAVARLRDEGRDAAWSPCVVAGGDAHAGRTETSILLALDPAAVRRDAAEPGATAPLAELLPALRAGGVAAVSPNGVLGDPTGASAEEGGRLLAEMTDALRARLDAWRPDGTGRLA</sequence>